<dbReference type="EMBL" id="RQFK01000007">
    <property type="protein sequence ID" value="TGK87901.1"/>
    <property type="molecule type" value="Genomic_DNA"/>
</dbReference>
<dbReference type="AlphaFoldDB" id="A0A4V3JKX2"/>
<keyword evidence="2" id="KW-0812">Transmembrane</keyword>
<protein>
    <submittedName>
        <fullName evidence="3">Uncharacterized protein</fullName>
    </submittedName>
</protein>
<evidence type="ECO:0000313" key="4">
    <source>
        <dbReference type="Proteomes" id="UP000298009"/>
    </source>
</evidence>
<keyword evidence="2" id="KW-1133">Transmembrane helix</keyword>
<evidence type="ECO:0000313" key="3">
    <source>
        <dbReference type="EMBL" id="TGK87901.1"/>
    </source>
</evidence>
<feature type="transmembrane region" description="Helical" evidence="2">
    <location>
        <begin position="542"/>
        <end position="561"/>
    </location>
</feature>
<dbReference type="RefSeq" id="WP_135599921.1">
    <property type="nucleotide sequence ID" value="NZ_RQFK01000007.1"/>
</dbReference>
<comment type="caution">
    <text evidence="3">The sequence shown here is derived from an EMBL/GenBank/DDBJ whole genome shotgun (WGS) entry which is preliminary data.</text>
</comment>
<keyword evidence="4" id="KW-1185">Reference proteome</keyword>
<name>A0A4V3JKX2_9LEPT</name>
<feature type="region of interest" description="Disordered" evidence="1">
    <location>
        <begin position="1"/>
        <end position="21"/>
    </location>
</feature>
<dbReference type="Proteomes" id="UP000298009">
    <property type="component" value="Unassembled WGS sequence"/>
</dbReference>
<organism evidence="3 4">
    <name type="scientific">Leptospira noumeaensis</name>
    <dbReference type="NCBI Taxonomy" id="2484964"/>
    <lineage>
        <taxon>Bacteria</taxon>
        <taxon>Pseudomonadati</taxon>
        <taxon>Spirochaetota</taxon>
        <taxon>Spirochaetia</taxon>
        <taxon>Leptospirales</taxon>
        <taxon>Leptospiraceae</taxon>
        <taxon>Leptospira</taxon>
    </lineage>
</organism>
<gene>
    <name evidence="3" type="ORF">EHQ24_01425</name>
</gene>
<feature type="transmembrane region" description="Helical" evidence="2">
    <location>
        <begin position="514"/>
        <end position="536"/>
    </location>
</feature>
<feature type="region of interest" description="Disordered" evidence="1">
    <location>
        <begin position="481"/>
        <end position="500"/>
    </location>
</feature>
<proteinExistence type="predicted"/>
<dbReference type="OrthoDB" id="311354at2"/>
<keyword evidence="2" id="KW-0472">Membrane</keyword>
<evidence type="ECO:0000256" key="1">
    <source>
        <dbReference type="SAM" id="MobiDB-lite"/>
    </source>
</evidence>
<accession>A0A4V3JKX2</accession>
<evidence type="ECO:0000256" key="2">
    <source>
        <dbReference type="SAM" id="Phobius"/>
    </source>
</evidence>
<sequence>MEPFSDPIHSETPLTGETTEPSFFIPLPKNIASYSMTSQAILEELRVRHRRLEMHGSAEITPSLLLTVDSIPELLSKQVQLTDSHKSQAAIVEAFKELAGLTEHNREAVVYFYPFFLLVDQKLNMRVSMIAPQNKEKTDIVPFRRACFKYSIDLIDQLLKSRAGREFILEEENPGAGLVRSDQKGNPYFFPTKLSYESELESMIRKTMETYGYIPMKDFVMDVISRGKETARLVEIIPGYHLILPNGSHNPEYARHLAVQLDGLKIFSFPYLKKYSTENKYSSFLDKLLDLESKIPRTTEALLKTGVNFVPEITSLLEEFPFEKITTDEGKRVNHSIRESLIILDKLSKRLKEQKKEDAEEAVTTLIKFLGTKIEDNTANTLTLTKLDLKSEIKSLGLKNESEATKTISKIVTALSETYGCLEMKEDTFHILFALDQKKLSKVEANTLTLAKTDSNYRNELPILDQIRVILKNRSDENIDKDEVPEKELEEETDSVSSEKSEPRISFSALQEKFHVPIGVFTFLALASLTTVVSLLLGTLEYIVSGFFMSFLVGLSLGYLYRNDGKKKQVSEKQILTSTSPKENRTLGIAKVAEGFIYPKKFNSIAEKVYDFKRLRNHIEDCVEDIKVQLPPADGKKEVNKIVAEIEHAIIQISVVMKIPEAIQLKNRPKELILSKADFRTILFRTQLAEYYRKEASIYKSDRDQMDYIQFIIRELEFGYNKYLK</sequence>
<reference evidence="3" key="1">
    <citation type="journal article" date="2019" name="PLoS Negl. Trop. Dis.">
        <title>Revisiting the worldwide diversity of Leptospira species in the environment.</title>
        <authorList>
            <person name="Vincent A.T."/>
            <person name="Schiettekatte O."/>
            <person name="Bourhy P."/>
            <person name="Veyrier F.J."/>
            <person name="Picardeau M."/>
        </authorList>
    </citation>
    <scope>NUCLEOTIDE SEQUENCE [LARGE SCALE GENOMIC DNA]</scope>
    <source>
        <strain evidence="3">201800287</strain>
    </source>
</reference>
<feature type="compositionally biased region" description="Polar residues" evidence="1">
    <location>
        <begin position="12"/>
        <end position="21"/>
    </location>
</feature>